<comment type="caution">
    <text evidence="6">The sequence shown here is derived from an EMBL/GenBank/DDBJ whole genome shotgun (WGS) entry which is preliminary data.</text>
</comment>
<evidence type="ECO:0000256" key="5">
    <source>
        <dbReference type="SAM" id="Phobius"/>
    </source>
</evidence>
<reference evidence="6 7" key="1">
    <citation type="journal article" date="2016" name="Nat. Commun.">
        <title>Thousands of microbial genomes shed light on interconnected biogeochemical processes in an aquifer system.</title>
        <authorList>
            <person name="Anantharaman K."/>
            <person name="Brown C.T."/>
            <person name="Hug L.A."/>
            <person name="Sharon I."/>
            <person name="Castelle C.J."/>
            <person name="Probst A.J."/>
            <person name="Thomas B.C."/>
            <person name="Singh A."/>
            <person name="Wilkins M.J."/>
            <person name="Karaoz U."/>
            <person name="Brodie E.L."/>
            <person name="Williams K.H."/>
            <person name="Hubbard S.S."/>
            <person name="Banfield J.F."/>
        </authorList>
    </citation>
    <scope>NUCLEOTIDE SEQUENCE [LARGE SCALE GENOMIC DNA]</scope>
</reference>
<comment type="subcellular location">
    <subcellularLocation>
        <location evidence="1">Membrane</location>
        <topology evidence="1">Multi-pass membrane protein</topology>
    </subcellularLocation>
</comment>
<dbReference type="InterPro" id="IPR006480">
    <property type="entry name" value="Phage_holin_4_1"/>
</dbReference>
<keyword evidence="4 5" id="KW-0472">Membrane</keyword>
<evidence type="ECO:0000256" key="4">
    <source>
        <dbReference type="ARBA" id="ARBA00023136"/>
    </source>
</evidence>
<sequence length="106" mass="11166">MPDLVDLFSSTQTQIIVILIAADVILGVLGAVVRKDFRFGKVAGFMHGSVLAYVFGYAVLQLVAEGLPSLAFLVPVGFALVVVAQLASVVRNLKKLGLPLPGADKM</sequence>
<dbReference type="STRING" id="1802451.A3C82_01890"/>
<evidence type="ECO:0000256" key="1">
    <source>
        <dbReference type="ARBA" id="ARBA00004141"/>
    </source>
</evidence>
<protein>
    <submittedName>
        <fullName evidence="6">Uncharacterized protein</fullName>
    </submittedName>
</protein>
<evidence type="ECO:0000256" key="3">
    <source>
        <dbReference type="ARBA" id="ARBA00022989"/>
    </source>
</evidence>
<feature type="transmembrane region" description="Helical" evidence="5">
    <location>
        <begin position="45"/>
        <end position="64"/>
    </location>
</feature>
<evidence type="ECO:0000313" key="7">
    <source>
        <dbReference type="Proteomes" id="UP000176901"/>
    </source>
</evidence>
<gene>
    <name evidence="6" type="ORF">A3C82_01890</name>
</gene>
<proteinExistence type="predicted"/>
<dbReference type="EMBL" id="MHTW01000029">
    <property type="protein sequence ID" value="OHA66597.1"/>
    <property type="molecule type" value="Genomic_DNA"/>
</dbReference>
<accession>A0A1G2R1L8</accession>
<feature type="transmembrane region" description="Helical" evidence="5">
    <location>
        <begin position="12"/>
        <end position="33"/>
    </location>
</feature>
<evidence type="ECO:0000313" key="6">
    <source>
        <dbReference type="EMBL" id="OHA66597.1"/>
    </source>
</evidence>
<dbReference type="Proteomes" id="UP000176901">
    <property type="component" value="Unassembled WGS sequence"/>
</dbReference>
<dbReference type="Pfam" id="PF05105">
    <property type="entry name" value="Phage_holin_4_1"/>
    <property type="match status" value="1"/>
</dbReference>
<organism evidence="6 7">
    <name type="scientific">Candidatus Wildermuthbacteria bacterium RIFCSPHIGHO2_02_FULL_47_12</name>
    <dbReference type="NCBI Taxonomy" id="1802451"/>
    <lineage>
        <taxon>Bacteria</taxon>
        <taxon>Candidatus Wildermuthiibacteriota</taxon>
    </lineage>
</organism>
<keyword evidence="3 5" id="KW-1133">Transmembrane helix</keyword>
<feature type="transmembrane region" description="Helical" evidence="5">
    <location>
        <begin position="70"/>
        <end position="90"/>
    </location>
</feature>
<dbReference type="GO" id="GO:0016020">
    <property type="term" value="C:membrane"/>
    <property type="evidence" value="ECO:0007669"/>
    <property type="project" value="UniProtKB-SubCell"/>
</dbReference>
<dbReference type="AlphaFoldDB" id="A0A1G2R1L8"/>
<name>A0A1G2R1L8_9BACT</name>
<evidence type="ECO:0000256" key="2">
    <source>
        <dbReference type="ARBA" id="ARBA00022692"/>
    </source>
</evidence>
<keyword evidence="2 5" id="KW-0812">Transmembrane</keyword>